<keyword evidence="8 11" id="KW-1133">Transmembrane helix</keyword>
<dbReference type="RefSeq" id="WP_338364005.1">
    <property type="nucleotide sequence ID" value="NZ_CAWVOK010000019.1"/>
</dbReference>
<dbReference type="EMBL" id="CAWVOK010000019">
    <property type="protein sequence ID" value="CAK8163010.1"/>
    <property type="molecule type" value="Genomic_DNA"/>
</dbReference>
<evidence type="ECO:0000256" key="8">
    <source>
        <dbReference type="ARBA" id="ARBA00022989"/>
    </source>
</evidence>
<keyword evidence="7" id="KW-0862">Zinc</keyword>
<keyword evidence="9" id="KW-0482">Metalloprotease</keyword>
<keyword evidence="6 13" id="KW-0378">Hydrolase</keyword>
<dbReference type="PANTHER" id="PTHR42837">
    <property type="entry name" value="REGULATOR OF SIGMA-E PROTEASE RSEP"/>
    <property type="match status" value="1"/>
</dbReference>
<dbReference type="PANTHER" id="PTHR42837:SF2">
    <property type="entry name" value="MEMBRANE METALLOPROTEASE ARASP2, CHLOROPLASTIC-RELATED"/>
    <property type="match status" value="1"/>
</dbReference>
<dbReference type="EC" id="3.4.24.-" evidence="13"/>
<dbReference type="GO" id="GO:0006508">
    <property type="term" value="P:proteolysis"/>
    <property type="evidence" value="ECO:0007669"/>
    <property type="project" value="UniProtKB-KW"/>
</dbReference>
<comment type="caution">
    <text evidence="13">The sequence shown here is derived from an EMBL/GenBank/DDBJ whole genome shotgun (WGS) entry which is preliminary data.</text>
</comment>
<dbReference type="Proteomes" id="UP001314181">
    <property type="component" value="Unassembled WGS sequence"/>
</dbReference>
<evidence type="ECO:0000256" key="7">
    <source>
        <dbReference type="ARBA" id="ARBA00022833"/>
    </source>
</evidence>
<organism evidence="13 14">
    <name type="scientific">Candidatus Xenohaliotis californiensis</name>
    <dbReference type="NCBI Taxonomy" id="84677"/>
    <lineage>
        <taxon>Bacteria</taxon>
        <taxon>Pseudomonadati</taxon>
        <taxon>Pseudomonadota</taxon>
        <taxon>Alphaproteobacteria</taxon>
        <taxon>Rickettsiales</taxon>
        <taxon>Anaplasmataceae</taxon>
        <taxon>Candidatus Xenohaliotis</taxon>
    </lineage>
</organism>
<reference evidence="13 14" key="1">
    <citation type="submission" date="2024-01" db="EMBL/GenBank/DDBJ databases">
        <authorList>
            <person name="Kunselman E."/>
        </authorList>
    </citation>
    <scope>NUCLEOTIDE SEQUENCE [LARGE SCALE GENOMIC DNA]</scope>
    <source>
        <strain evidence="13">2 abalone samples</strain>
    </source>
</reference>
<dbReference type="Pfam" id="PF02163">
    <property type="entry name" value="Peptidase_M50"/>
    <property type="match status" value="1"/>
</dbReference>
<evidence type="ECO:0000313" key="14">
    <source>
        <dbReference type="Proteomes" id="UP001314181"/>
    </source>
</evidence>
<evidence type="ECO:0000256" key="3">
    <source>
        <dbReference type="ARBA" id="ARBA00007931"/>
    </source>
</evidence>
<comment type="similarity">
    <text evidence="3">Belongs to the peptidase M50B family.</text>
</comment>
<accession>A0ABM9N864</accession>
<evidence type="ECO:0000256" key="1">
    <source>
        <dbReference type="ARBA" id="ARBA00001947"/>
    </source>
</evidence>
<evidence type="ECO:0000256" key="5">
    <source>
        <dbReference type="ARBA" id="ARBA00022692"/>
    </source>
</evidence>
<dbReference type="GO" id="GO:0008233">
    <property type="term" value="F:peptidase activity"/>
    <property type="evidence" value="ECO:0007669"/>
    <property type="project" value="UniProtKB-KW"/>
</dbReference>
<feature type="transmembrane region" description="Helical" evidence="11">
    <location>
        <begin position="85"/>
        <end position="107"/>
    </location>
</feature>
<dbReference type="InterPro" id="IPR004387">
    <property type="entry name" value="Pept_M50_Zn"/>
</dbReference>
<keyword evidence="5 11" id="KW-0812">Transmembrane</keyword>
<feature type="transmembrane region" description="Helical" evidence="11">
    <location>
        <begin position="132"/>
        <end position="150"/>
    </location>
</feature>
<comment type="subcellular location">
    <subcellularLocation>
        <location evidence="2">Membrane</location>
        <topology evidence="2">Multi-pass membrane protein</topology>
    </subcellularLocation>
</comment>
<protein>
    <submittedName>
        <fullName evidence="13">Regulator of sigma E protease</fullName>
        <ecNumber evidence="13">3.4.24.-</ecNumber>
    </submittedName>
</protein>
<dbReference type="InterPro" id="IPR008915">
    <property type="entry name" value="Peptidase_M50"/>
</dbReference>
<evidence type="ECO:0000256" key="6">
    <source>
        <dbReference type="ARBA" id="ARBA00022801"/>
    </source>
</evidence>
<evidence type="ECO:0000256" key="4">
    <source>
        <dbReference type="ARBA" id="ARBA00022670"/>
    </source>
</evidence>
<evidence type="ECO:0000256" key="11">
    <source>
        <dbReference type="SAM" id="Phobius"/>
    </source>
</evidence>
<keyword evidence="14" id="KW-1185">Reference proteome</keyword>
<feature type="domain" description="Peptidase M50" evidence="12">
    <location>
        <begin position="27"/>
        <end position="142"/>
    </location>
</feature>
<proteinExistence type="inferred from homology"/>
<evidence type="ECO:0000259" key="12">
    <source>
        <dbReference type="Pfam" id="PF02163"/>
    </source>
</evidence>
<keyword evidence="10 11" id="KW-0472">Membrane</keyword>
<evidence type="ECO:0000256" key="10">
    <source>
        <dbReference type="ARBA" id="ARBA00023136"/>
    </source>
</evidence>
<evidence type="ECO:0000313" key="13">
    <source>
        <dbReference type="EMBL" id="CAK8163010.1"/>
    </source>
</evidence>
<gene>
    <name evidence="13" type="ORF">CAXC1_270003</name>
</gene>
<sequence length="162" mass="17899">MMHDTSGKKVSLGRLGVGSNFKTTTKVSMINAAILAIKEVHELTIGTIKALKQIITGQRSYKELGGPLHIANTIGETAKIGIIPLIWLTAVISANLGLINMLPIPVLDGGHFIYYTWELIFAKAIPPHYQTISFRAGMCFIATIFLLITFNDIKHFIYKIFL</sequence>
<name>A0ABM9N864_9RICK</name>
<evidence type="ECO:0000256" key="2">
    <source>
        <dbReference type="ARBA" id="ARBA00004141"/>
    </source>
</evidence>
<evidence type="ECO:0000256" key="9">
    <source>
        <dbReference type="ARBA" id="ARBA00023049"/>
    </source>
</evidence>
<comment type="cofactor">
    <cofactor evidence="1">
        <name>Zn(2+)</name>
        <dbReference type="ChEBI" id="CHEBI:29105"/>
    </cofactor>
</comment>
<keyword evidence="4 13" id="KW-0645">Protease</keyword>